<dbReference type="GO" id="GO:0004222">
    <property type="term" value="F:metalloendopeptidase activity"/>
    <property type="evidence" value="ECO:0007669"/>
    <property type="project" value="InterPro"/>
</dbReference>
<dbReference type="FunFam" id="3.90.132.10:FF:000001">
    <property type="entry name" value="leishmanolysin-like peptidase isoform X2"/>
    <property type="match status" value="1"/>
</dbReference>
<dbReference type="OrthoDB" id="527990at2759"/>
<dbReference type="SUPFAM" id="SSF55486">
    <property type="entry name" value="Metalloproteases ('zincins'), catalytic domain"/>
    <property type="match status" value="1"/>
</dbReference>
<evidence type="ECO:0000256" key="7">
    <source>
        <dbReference type="PIRSR" id="PIRSR601577-1"/>
    </source>
</evidence>
<evidence type="ECO:0000256" key="3">
    <source>
        <dbReference type="ARBA" id="ARBA00022723"/>
    </source>
</evidence>
<name>A0A8J4Q2Y8_9MYCE</name>
<evidence type="ECO:0000256" key="4">
    <source>
        <dbReference type="ARBA" id="ARBA00022801"/>
    </source>
</evidence>
<evidence type="ECO:0000256" key="5">
    <source>
        <dbReference type="ARBA" id="ARBA00022833"/>
    </source>
</evidence>
<evidence type="ECO:0000256" key="8">
    <source>
        <dbReference type="PIRSR" id="PIRSR601577-2"/>
    </source>
</evidence>
<keyword evidence="11" id="KW-0732">Signal</keyword>
<dbReference type="GO" id="GO:0046872">
    <property type="term" value="F:metal ion binding"/>
    <property type="evidence" value="ECO:0007669"/>
    <property type="project" value="UniProtKB-KW"/>
</dbReference>
<dbReference type="Gene3D" id="3.90.132.10">
    <property type="entry name" value="Leishmanolysin , domain 2"/>
    <property type="match status" value="1"/>
</dbReference>
<keyword evidence="3 8" id="KW-0479">Metal-binding</keyword>
<dbReference type="PANTHER" id="PTHR10942:SF0">
    <property type="entry name" value="LEISHMANOLYSIN-LIKE PEPTIDASE"/>
    <property type="match status" value="1"/>
</dbReference>
<proteinExistence type="inferred from homology"/>
<comment type="similarity">
    <text evidence="1">Belongs to the peptidase M8 family.</text>
</comment>
<keyword evidence="13" id="KW-1185">Reference proteome</keyword>
<sequence length="679" mass="74795">MNKVIIALFLVSLIYCVSSTSNTNNIIDNIIERNYLSFTKHVDNLKASGELMSNADVDHQNSVLVNGHLPSYNCQHDHIIKSKKIVTPPQPQQTNSSRSRESLAQEVQQTQAVGSIRINFDTTFLYNKVDTRACYQANQQIVFGKGGADCRTSPGTNCVYTCNANDILNNSLANLIENVILPTIREVFSTLLSVNRVDGVLKLTDTYSDRECDDYYRIPDSYFTTGIANTDMLMFITARPTPSTSTIAYALACVFPIYSTNFYGRPVAAGINFNPLYFIPLLNNPNQFLFKEYIRVGIHEATHAFGFSKTFYDSFLDSNTGQKYTYTPSYSFTDSAPTPSGSVSVTRSGIRTPKVVSFVKDHYNCATLQHQLLEDAGGQGTAGSHWEKRTVGEEYMLGYVQPVFPITGLTLSFLEDSGWYDIDFSYAEPLMWGKKLGCNWFAGCTASSWSDTGYFASAQTESCTPTRVGKGTTRLFSYNSNLPAQYQHFSDPRIGGADMAADYCPFSDVTPNTKNAYCVDKGAQANAVTSIFEYYGSDSRCFEYVESSVVKQACWKYQCNANKQLQIQVNDTWITCATPGQISVAQGISVQCPSNFYICDVVSKPIPGLKNETLTIPPETQAPSTTTSTSTGSDSPTPSPSSTTSSTTSPDIDNSGSTLSLSFTLMLAPILSFVWLLFI</sequence>
<dbReference type="GO" id="GO:0016020">
    <property type="term" value="C:membrane"/>
    <property type="evidence" value="ECO:0007669"/>
    <property type="project" value="InterPro"/>
</dbReference>
<feature type="region of interest" description="Disordered" evidence="9">
    <location>
        <begin position="85"/>
        <end position="104"/>
    </location>
</feature>
<evidence type="ECO:0000256" key="10">
    <source>
        <dbReference type="SAM" id="Phobius"/>
    </source>
</evidence>
<dbReference type="InterPro" id="IPR001577">
    <property type="entry name" value="Peptidase_M8"/>
</dbReference>
<keyword evidence="10" id="KW-1133">Transmembrane helix</keyword>
<reference evidence="12" key="1">
    <citation type="submission" date="2020-01" db="EMBL/GenBank/DDBJ databases">
        <title>Development of genomics and gene disruption for Polysphondylium violaceum indicates a role for the polyketide synthase stlB in stalk morphogenesis.</title>
        <authorList>
            <person name="Narita B."/>
            <person name="Kawabe Y."/>
            <person name="Kin K."/>
            <person name="Saito T."/>
            <person name="Gibbs R."/>
            <person name="Kuspa A."/>
            <person name="Muzny D."/>
            <person name="Queller D."/>
            <person name="Richards S."/>
            <person name="Strassman J."/>
            <person name="Sucgang R."/>
            <person name="Worley K."/>
            <person name="Schaap P."/>
        </authorList>
    </citation>
    <scope>NUCLEOTIDE SEQUENCE</scope>
    <source>
        <strain evidence="12">QSvi11</strain>
    </source>
</reference>
<keyword evidence="2" id="KW-0645">Protease</keyword>
<evidence type="ECO:0000256" key="6">
    <source>
        <dbReference type="ARBA" id="ARBA00023049"/>
    </source>
</evidence>
<evidence type="ECO:0000313" key="13">
    <source>
        <dbReference type="Proteomes" id="UP000695562"/>
    </source>
</evidence>
<keyword evidence="10" id="KW-0812">Transmembrane</keyword>
<keyword evidence="4" id="KW-0378">Hydrolase</keyword>
<feature type="chain" id="PRO_5035203304" description="Peptidase M8" evidence="11">
    <location>
        <begin position="20"/>
        <end position="679"/>
    </location>
</feature>
<feature type="signal peptide" evidence="11">
    <location>
        <begin position="1"/>
        <end position="19"/>
    </location>
</feature>
<feature type="binding site" evidence="8">
    <location>
        <position position="299"/>
    </location>
    <ligand>
        <name>Zn(2+)</name>
        <dbReference type="ChEBI" id="CHEBI:29105"/>
        <note>catalytic</note>
    </ligand>
</feature>
<comment type="caution">
    <text evidence="12">The sequence shown here is derived from an EMBL/GenBank/DDBJ whole genome shotgun (WGS) entry which is preliminary data.</text>
</comment>
<dbReference type="Gene3D" id="2.10.55.10">
    <property type="entry name" value="Leishmanolysin domain 3"/>
    <property type="match status" value="1"/>
</dbReference>
<dbReference type="EMBL" id="AJWJ01000018">
    <property type="protein sequence ID" value="KAF2077812.1"/>
    <property type="molecule type" value="Genomic_DNA"/>
</dbReference>
<accession>A0A8J4Q2Y8</accession>
<evidence type="ECO:0008006" key="14">
    <source>
        <dbReference type="Google" id="ProtNLM"/>
    </source>
</evidence>
<dbReference type="Proteomes" id="UP000695562">
    <property type="component" value="Unassembled WGS sequence"/>
</dbReference>
<keyword evidence="10" id="KW-0472">Membrane</keyword>
<feature type="binding site" evidence="8">
    <location>
        <position position="303"/>
    </location>
    <ligand>
        <name>Zn(2+)</name>
        <dbReference type="ChEBI" id="CHEBI:29105"/>
        <note>catalytic</note>
    </ligand>
</feature>
<feature type="region of interest" description="Disordered" evidence="9">
    <location>
        <begin position="610"/>
        <end position="653"/>
    </location>
</feature>
<feature type="binding site" evidence="8">
    <location>
        <position position="385"/>
    </location>
    <ligand>
        <name>Zn(2+)</name>
        <dbReference type="ChEBI" id="CHEBI:29105"/>
        <note>catalytic</note>
    </ligand>
</feature>
<evidence type="ECO:0000256" key="1">
    <source>
        <dbReference type="ARBA" id="ARBA00005860"/>
    </source>
</evidence>
<dbReference type="Gene3D" id="3.10.170.20">
    <property type="match status" value="1"/>
</dbReference>
<comment type="cofactor">
    <cofactor evidence="8">
        <name>Zn(2+)</name>
        <dbReference type="ChEBI" id="CHEBI:29105"/>
    </cofactor>
    <text evidence="8">Binds 1 zinc ion per subunit.</text>
</comment>
<gene>
    <name evidence="12" type="ORF">CYY_000857</name>
</gene>
<evidence type="ECO:0000256" key="11">
    <source>
        <dbReference type="SAM" id="SignalP"/>
    </source>
</evidence>
<feature type="active site" evidence="7">
    <location>
        <position position="300"/>
    </location>
</feature>
<feature type="compositionally biased region" description="Low complexity" evidence="9">
    <location>
        <begin position="617"/>
        <end position="650"/>
    </location>
</feature>
<dbReference type="GO" id="GO:0007155">
    <property type="term" value="P:cell adhesion"/>
    <property type="evidence" value="ECO:0007669"/>
    <property type="project" value="InterPro"/>
</dbReference>
<keyword evidence="5 8" id="KW-0862">Zinc</keyword>
<dbReference type="AlphaFoldDB" id="A0A8J4Q2Y8"/>
<evidence type="ECO:0000313" key="12">
    <source>
        <dbReference type="EMBL" id="KAF2077812.1"/>
    </source>
</evidence>
<dbReference type="Pfam" id="PF01457">
    <property type="entry name" value="Peptidase_M8"/>
    <property type="match status" value="1"/>
</dbReference>
<evidence type="ECO:0000256" key="2">
    <source>
        <dbReference type="ARBA" id="ARBA00022670"/>
    </source>
</evidence>
<organism evidence="12 13">
    <name type="scientific">Polysphondylium violaceum</name>
    <dbReference type="NCBI Taxonomy" id="133409"/>
    <lineage>
        <taxon>Eukaryota</taxon>
        <taxon>Amoebozoa</taxon>
        <taxon>Evosea</taxon>
        <taxon>Eumycetozoa</taxon>
        <taxon>Dictyostelia</taxon>
        <taxon>Dictyosteliales</taxon>
        <taxon>Dictyosteliaceae</taxon>
        <taxon>Polysphondylium</taxon>
    </lineage>
</organism>
<keyword evidence="6 8" id="KW-0482">Metalloprotease</keyword>
<dbReference type="GO" id="GO:0005737">
    <property type="term" value="C:cytoplasm"/>
    <property type="evidence" value="ECO:0007669"/>
    <property type="project" value="TreeGrafter"/>
</dbReference>
<protein>
    <recommendedName>
        <fullName evidence="14">Peptidase M8</fullName>
    </recommendedName>
</protein>
<dbReference type="GO" id="GO:0006508">
    <property type="term" value="P:proteolysis"/>
    <property type="evidence" value="ECO:0007669"/>
    <property type="project" value="UniProtKB-KW"/>
</dbReference>
<feature type="transmembrane region" description="Helical" evidence="10">
    <location>
        <begin position="659"/>
        <end position="678"/>
    </location>
</feature>
<dbReference type="PANTHER" id="PTHR10942">
    <property type="entry name" value="LEISHMANOLYSIN-LIKE PEPTIDASE"/>
    <property type="match status" value="1"/>
</dbReference>
<evidence type="ECO:0000256" key="9">
    <source>
        <dbReference type="SAM" id="MobiDB-lite"/>
    </source>
</evidence>